<dbReference type="SUPFAM" id="SSF50129">
    <property type="entry name" value="GroES-like"/>
    <property type="match status" value="1"/>
</dbReference>
<dbReference type="PANTHER" id="PTHR48106:SF13">
    <property type="entry name" value="QUINONE OXIDOREDUCTASE-RELATED"/>
    <property type="match status" value="1"/>
</dbReference>
<dbReference type="EMBL" id="JAPWIJ010000013">
    <property type="protein sequence ID" value="MCZ4521642.1"/>
    <property type="molecule type" value="Genomic_DNA"/>
</dbReference>
<keyword evidence="1" id="KW-0521">NADP</keyword>
<evidence type="ECO:0000313" key="5">
    <source>
        <dbReference type="Proteomes" id="UP001081071"/>
    </source>
</evidence>
<sequence>MTRVAVAASYGGPDAIEIVERELPEPSEGEVLVEVRAIGVNPFDYKSYSGAFGTDASKLPIALGSEASGIVVAVGGTVEGPSGPIAVGDAVVVSGQNGTYAERILVAARFVFSKPEALDWNVAAGVLAVAGTAYDALESVGLESGDTVLVHGAAGGVGSVVAQLARERGATVIGTARRQNHDALRAYGVEPVEYGDGLIDRVRAAAPNGVDAAIDTVGTDEAVDVSLELLRDRARLVSTAAFGRASADGFLTVGGPASMERRRLASPVLLEQAGAGVFEVTVAKSFPLTEAAVAHVELQSTHPRGKFVLIP</sequence>
<dbReference type="PROSITE" id="PS01162">
    <property type="entry name" value="QOR_ZETA_CRYSTAL"/>
    <property type="match status" value="1"/>
</dbReference>
<dbReference type="SUPFAM" id="SSF51735">
    <property type="entry name" value="NAD(P)-binding Rossmann-fold domains"/>
    <property type="match status" value="1"/>
</dbReference>
<feature type="domain" description="Enoyl reductase (ER)" evidence="3">
    <location>
        <begin position="11"/>
        <end position="309"/>
    </location>
</feature>
<dbReference type="InterPro" id="IPR013154">
    <property type="entry name" value="ADH-like_N"/>
</dbReference>
<dbReference type="Proteomes" id="UP001081071">
    <property type="component" value="Unassembled WGS sequence"/>
</dbReference>
<comment type="caution">
    <text evidence="4">The sequence shown here is derived from an EMBL/GenBank/DDBJ whole genome shotgun (WGS) entry which is preliminary data.</text>
</comment>
<dbReference type="Gene3D" id="3.40.50.720">
    <property type="entry name" value="NAD(P)-binding Rossmann-like Domain"/>
    <property type="match status" value="1"/>
</dbReference>
<reference evidence="4" key="1">
    <citation type="submission" date="2022-12" db="EMBL/GenBank/DDBJ databases">
        <authorList>
            <person name="Krivoruchko A.V."/>
            <person name="Elkin A."/>
        </authorList>
    </citation>
    <scope>NUCLEOTIDE SEQUENCE</scope>
    <source>
        <strain evidence="4">IEGM 1391</strain>
    </source>
</reference>
<dbReference type="RefSeq" id="WP_269608103.1">
    <property type="nucleotide sequence ID" value="NZ_JAPWIJ010000013.1"/>
</dbReference>
<accession>A0ABT4MKY2</accession>
<dbReference type="InterPro" id="IPR013149">
    <property type="entry name" value="ADH-like_C"/>
</dbReference>
<dbReference type="InterPro" id="IPR011032">
    <property type="entry name" value="GroES-like_sf"/>
</dbReference>
<evidence type="ECO:0000313" key="4">
    <source>
        <dbReference type="EMBL" id="MCZ4521642.1"/>
    </source>
</evidence>
<dbReference type="Pfam" id="PF00107">
    <property type="entry name" value="ADH_zinc_N"/>
    <property type="match status" value="1"/>
</dbReference>
<dbReference type="Pfam" id="PF08240">
    <property type="entry name" value="ADH_N"/>
    <property type="match status" value="1"/>
</dbReference>
<dbReference type="InterPro" id="IPR036291">
    <property type="entry name" value="NAD(P)-bd_dom_sf"/>
</dbReference>
<keyword evidence="2" id="KW-0560">Oxidoreductase</keyword>
<name>A0ABT4MKY2_9NOCA</name>
<dbReference type="Gene3D" id="3.90.180.10">
    <property type="entry name" value="Medium-chain alcohol dehydrogenases, catalytic domain"/>
    <property type="match status" value="1"/>
</dbReference>
<keyword evidence="5" id="KW-1185">Reference proteome</keyword>
<dbReference type="InterPro" id="IPR002364">
    <property type="entry name" value="Quin_OxRdtase/zeta-crystal_CS"/>
</dbReference>
<evidence type="ECO:0000256" key="2">
    <source>
        <dbReference type="ARBA" id="ARBA00023002"/>
    </source>
</evidence>
<organism evidence="4 5">
    <name type="scientific">Rhodococcus ruber</name>
    <dbReference type="NCBI Taxonomy" id="1830"/>
    <lineage>
        <taxon>Bacteria</taxon>
        <taxon>Bacillati</taxon>
        <taxon>Actinomycetota</taxon>
        <taxon>Actinomycetes</taxon>
        <taxon>Mycobacteriales</taxon>
        <taxon>Nocardiaceae</taxon>
        <taxon>Rhodococcus</taxon>
    </lineage>
</organism>
<dbReference type="CDD" id="cd05289">
    <property type="entry name" value="MDR_like_2"/>
    <property type="match status" value="1"/>
</dbReference>
<protein>
    <submittedName>
        <fullName evidence="4">NADP-dependent oxidoreductase</fullName>
    </submittedName>
</protein>
<proteinExistence type="predicted"/>
<dbReference type="SMART" id="SM00829">
    <property type="entry name" value="PKS_ER"/>
    <property type="match status" value="1"/>
</dbReference>
<evidence type="ECO:0000256" key="1">
    <source>
        <dbReference type="ARBA" id="ARBA00022857"/>
    </source>
</evidence>
<evidence type="ECO:0000259" key="3">
    <source>
        <dbReference type="SMART" id="SM00829"/>
    </source>
</evidence>
<dbReference type="InterPro" id="IPR020843">
    <property type="entry name" value="ER"/>
</dbReference>
<dbReference type="PANTHER" id="PTHR48106">
    <property type="entry name" value="QUINONE OXIDOREDUCTASE PIG3-RELATED"/>
    <property type="match status" value="1"/>
</dbReference>
<gene>
    <name evidence="4" type="ORF">O4220_24250</name>
</gene>